<dbReference type="RefSeq" id="WP_108991657.1">
    <property type="nucleotide sequence ID" value="NZ_BDQX01000041.1"/>
</dbReference>
<protein>
    <recommendedName>
        <fullName evidence="4">Secreted protein</fullName>
    </recommendedName>
</protein>
<evidence type="ECO:0000313" key="3">
    <source>
        <dbReference type="Proteomes" id="UP000245202"/>
    </source>
</evidence>
<name>A0A2R5ESH0_9BACL</name>
<feature type="chain" id="PRO_5015303186" description="Secreted protein" evidence="1">
    <location>
        <begin position="26"/>
        <end position="150"/>
    </location>
</feature>
<gene>
    <name evidence="2" type="ORF">PAT3040_00866</name>
</gene>
<dbReference type="EMBL" id="BDQX01000041">
    <property type="protein sequence ID" value="GBG06341.1"/>
    <property type="molecule type" value="Genomic_DNA"/>
</dbReference>
<organism evidence="2 3">
    <name type="scientific">Paenibacillus agaridevorans</name>
    <dbReference type="NCBI Taxonomy" id="171404"/>
    <lineage>
        <taxon>Bacteria</taxon>
        <taxon>Bacillati</taxon>
        <taxon>Bacillota</taxon>
        <taxon>Bacilli</taxon>
        <taxon>Bacillales</taxon>
        <taxon>Paenibacillaceae</taxon>
        <taxon>Paenibacillus</taxon>
    </lineage>
</organism>
<dbReference type="AlphaFoldDB" id="A0A2R5ESH0"/>
<keyword evidence="1" id="KW-0732">Signal</keyword>
<keyword evidence="3" id="KW-1185">Reference proteome</keyword>
<evidence type="ECO:0000313" key="2">
    <source>
        <dbReference type="EMBL" id="GBG06341.1"/>
    </source>
</evidence>
<evidence type="ECO:0008006" key="4">
    <source>
        <dbReference type="Google" id="ProtNLM"/>
    </source>
</evidence>
<feature type="signal peptide" evidence="1">
    <location>
        <begin position="1"/>
        <end position="25"/>
    </location>
</feature>
<sequence length="150" mass="17016">MKLKKYFAVLLMSICLFSASQSVSAIPGFDDPSNAINFIGGYQSSSLYLSTASDVDWFKYKNNTGNAQFTFADLTTSSYNYNYRFRLDAYIQYSNGLESNLFRAQDYGVVNLLNYIYLPPGATIFYRVSTENFNVDDIEFYSLTVDQTPA</sequence>
<evidence type="ECO:0000256" key="1">
    <source>
        <dbReference type="SAM" id="SignalP"/>
    </source>
</evidence>
<accession>A0A2R5ESH0</accession>
<dbReference type="Proteomes" id="UP000245202">
    <property type="component" value="Unassembled WGS sequence"/>
</dbReference>
<comment type="caution">
    <text evidence="2">The sequence shown here is derived from an EMBL/GenBank/DDBJ whole genome shotgun (WGS) entry which is preliminary data.</text>
</comment>
<reference evidence="2 3" key="1">
    <citation type="submission" date="2017-08" db="EMBL/GenBank/DDBJ databases">
        <title>Substantial Increase in Enzyme Production by Combined Drug-Resistance Mutations in Paenibacillus agaridevorans.</title>
        <authorList>
            <person name="Tanaka Y."/>
            <person name="Funane K."/>
            <person name="Hosaka T."/>
            <person name="Shiwa Y."/>
            <person name="Fujita N."/>
            <person name="Miyazaki T."/>
            <person name="Yoshikawa H."/>
            <person name="Murakami K."/>
            <person name="Kasahara K."/>
            <person name="Inaoka T."/>
            <person name="Hiraga Y."/>
            <person name="Ochi K."/>
        </authorList>
    </citation>
    <scope>NUCLEOTIDE SEQUENCE [LARGE SCALE GENOMIC DNA]</scope>
    <source>
        <strain evidence="2 3">T-3040</strain>
    </source>
</reference>
<proteinExistence type="predicted"/>